<dbReference type="Gene3D" id="1.20.1250.20">
    <property type="entry name" value="MFS general substrate transporter like domains"/>
    <property type="match status" value="1"/>
</dbReference>
<dbReference type="PROSITE" id="PS50850">
    <property type="entry name" value="MFS"/>
    <property type="match status" value="1"/>
</dbReference>
<feature type="transmembrane region" description="Helical" evidence="6">
    <location>
        <begin position="321"/>
        <end position="339"/>
    </location>
</feature>
<comment type="caution">
    <text evidence="8">The sequence shown here is derived from an EMBL/GenBank/DDBJ whole genome shotgun (WGS) entry which is preliminary data.</text>
</comment>
<feature type="transmembrane region" description="Helical" evidence="6">
    <location>
        <begin position="218"/>
        <end position="237"/>
    </location>
</feature>
<proteinExistence type="predicted"/>
<dbReference type="SUPFAM" id="SSF103473">
    <property type="entry name" value="MFS general substrate transporter"/>
    <property type="match status" value="1"/>
</dbReference>
<dbReference type="PANTHER" id="PTHR23501">
    <property type="entry name" value="MAJOR FACILITATOR SUPERFAMILY"/>
    <property type="match status" value="1"/>
</dbReference>
<feature type="transmembrane region" description="Helical" evidence="6">
    <location>
        <begin position="257"/>
        <end position="276"/>
    </location>
</feature>
<keyword evidence="2" id="KW-0813">Transport</keyword>
<keyword evidence="3 6" id="KW-0812">Transmembrane</keyword>
<evidence type="ECO:0000256" key="1">
    <source>
        <dbReference type="ARBA" id="ARBA00004651"/>
    </source>
</evidence>
<dbReference type="EMBL" id="JBJHZZ010000018">
    <property type="protein sequence ID" value="MFL0248455.1"/>
    <property type="molecule type" value="Genomic_DNA"/>
</dbReference>
<feature type="transmembrane region" description="Helical" evidence="6">
    <location>
        <begin position="98"/>
        <end position="119"/>
    </location>
</feature>
<reference evidence="8 9" key="1">
    <citation type="submission" date="2024-11" db="EMBL/GenBank/DDBJ databases">
        <authorList>
            <person name="Heng Y.C."/>
            <person name="Lim A.C.H."/>
            <person name="Lee J.K.Y."/>
            <person name="Kittelmann S."/>
        </authorList>
    </citation>
    <scope>NUCLEOTIDE SEQUENCE [LARGE SCALE GENOMIC DNA]</scope>
    <source>
        <strain evidence="8 9">WILCCON 0185</strain>
    </source>
</reference>
<dbReference type="CDD" id="cd17502">
    <property type="entry name" value="MFS_Azr1_MDR_like"/>
    <property type="match status" value="1"/>
</dbReference>
<feature type="transmembrane region" description="Helical" evidence="6">
    <location>
        <begin position="345"/>
        <end position="370"/>
    </location>
</feature>
<dbReference type="InterPro" id="IPR036259">
    <property type="entry name" value="MFS_trans_sf"/>
</dbReference>
<evidence type="ECO:0000256" key="3">
    <source>
        <dbReference type="ARBA" id="ARBA00022692"/>
    </source>
</evidence>
<evidence type="ECO:0000256" key="4">
    <source>
        <dbReference type="ARBA" id="ARBA00022989"/>
    </source>
</evidence>
<feature type="transmembrane region" description="Helical" evidence="6">
    <location>
        <begin position="131"/>
        <end position="153"/>
    </location>
</feature>
<evidence type="ECO:0000256" key="5">
    <source>
        <dbReference type="ARBA" id="ARBA00023136"/>
    </source>
</evidence>
<dbReference type="Gene3D" id="1.20.1720.10">
    <property type="entry name" value="Multidrug resistance protein D"/>
    <property type="match status" value="1"/>
</dbReference>
<feature type="transmembrane region" description="Helical" evidence="6">
    <location>
        <begin position="192"/>
        <end position="212"/>
    </location>
</feature>
<evidence type="ECO:0000256" key="2">
    <source>
        <dbReference type="ARBA" id="ARBA00022448"/>
    </source>
</evidence>
<gene>
    <name evidence="8" type="ORF">ACJDUG_16015</name>
</gene>
<evidence type="ECO:0000259" key="7">
    <source>
        <dbReference type="PROSITE" id="PS50850"/>
    </source>
</evidence>
<comment type="subcellular location">
    <subcellularLocation>
        <location evidence="1">Cell membrane</location>
        <topology evidence="1">Multi-pass membrane protein</topology>
    </subcellularLocation>
</comment>
<organism evidence="8 9">
    <name type="scientific">Candidatus Clostridium stratigraminis</name>
    <dbReference type="NCBI Taxonomy" id="3381661"/>
    <lineage>
        <taxon>Bacteria</taxon>
        <taxon>Bacillati</taxon>
        <taxon>Bacillota</taxon>
        <taxon>Clostridia</taxon>
        <taxon>Eubacteriales</taxon>
        <taxon>Clostridiaceae</taxon>
        <taxon>Clostridium</taxon>
    </lineage>
</organism>
<dbReference type="Pfam" id="PF07690">
    <property type="entry name" value="MFS_1"/>
    <property type="match status" value="1"/>
</dbReference>
<keyword evidence="5 6" id="KW-0472">Membrane</keyword>
<feature type="transmembrane region" description="Helical" evidence="6">
    <location>
        <begin position="74"/>
        <end position="92"/>
    </location>
</feature>
<keyword evidence="4 6" id="KW-1133">Transmembrane helix</keyword>
<dbReference type="Proteomes" id="UP001623591">
    <property type="component" value="Unassembled WGS sequence"/>
</dbReference>
<feature type="transmembrane region" description="Helical" evidence="6">
    <location>
        <begin position="7"/>
        <end position="30"/>
    </location>
</feature>
<dbReference type="InterPro" id="IPR011701">
    <property type="entry name" value="MFS"/>
</dbReference>
<evidence type="ECO:0000313" key="9">
    <source>
        <dbReference type="Proteomes" id="UP001623591"/>
    </source>
</evidence>
<dbReference type="InterPro" id="IPR020846">
    <property type="entry name" value="MFS_dom"/>
</dbReference>
<dbReference type="PANTHER" id="PTHR23501:SF191">
    <property type="entry name" value="VACUOLAR BASIC AMINO ACID TRANSPORTER 4"/>
    <property type="match status" value="1"/>
</dbReference>
<keyword evidence="9" id="KW-1185">Reference proteome</keyword>
<accession>A0ABW8T7P3</accession>
<sequence length="478" mass="52471">MDKRRRNIVIAIMVAMFLAAFEGTVVTTAMPTIAKSLKGFEYISWIFSAYLLTSAISTPIYGKLADLYGRKHTICVGITIFIIGSSLCGLSQNMYELIAFRALQGLGAGAILTLTYTIVGDVFTLSERARIQGWIGTVWGVSSLIGPFIGGFLIDFLSWHWIFFINVPFGILSIILIQKNLKEDFKVLKHKIDILGTLMMTITIMSFLFGVLENSSTFLTYICFAVSIAALVIFYFIEKKAYEPIIPLNIFNINTTIVNLAAFLIAGVLIGIQGYMPMYIQSVLGYRATISGLTMSPMSVSWFLTAFILSKAIPRFGEKKVILAAIGTLILSSILLSTLNVSSSIYILLIFMFIMGFGFGGLFNAVTLIVQSSVGYNMRGAAVAVNTLVRTLGQTIAVSIFGSVLNNKIVSYFYQLGFINVDTNNLYSPVNLNKGITSMQIKTAINSGVHCIFAITIIICVVCLVLSLILPKKFHDVH</sequence>
<dbReference type="PRINTS" id="PR01036">
    <property type="entry name" value="TCRTETB"/>
</dbReference>
<feature type="transmembrane region" description="Helical" evidence="6">
    <location>
        <begin position="42"/>
        <end position="62"/>
    </location>
</feature>
<feature type="domain" description="Major facilitator superfamily (MFS) profile" evidence="7">
    <location>
        <begin position="8"/>
        <end position="475"/>
    </location>
</feature>
<dbReference type="RefSeq" id="WP_406770888.1">
    <property type="nucleotide sequence ID" value="NZ_JBJHZZ010000018.1"/>
</dbReference>
<evidence type="ECO:0000256" key="6">
    <source>
        <dbReference type="SAM" id="Phobius"/>
    </source>
</evidence>
<feature type="transmembrane region" description="Helical" evidence="6">
    <location>
        <begin position="159"/>
        <end position="177"/>
    </location>
</feature>
<protein>
    <submittedName>
        <fullName evidence="8">MDR family MFS transporter</fullName>
    </submittedName>
</protein>
<feature type="transmembrane region" description="Helical" evidence="6">
    <location>
        <begin position="288"/>
        <end position="309"/>
    </location>
</feature>
<feature type="transmembrane region" description="Helical" evidence="6">
    <location>
        <begin position="449"/>
        <end position="470"/>
    </location>
</feature>
<evidence type="ECO:0000313" key="8">
    <source>
        <dbReference type="EMBL" id="MFL0248455.1"/>
    </source>
</evidence>
<name>A0ABW8T7P3_9CLOT</name>